<name>A0ABR6L8Z4_9HYPH</name>
<accession>A0ABR6L8Z4</accession>
<dbReference type="Proteomes" id="UP000539538">
    <property type="component" value="Unassembled WGS sequence"/>
</dbReference>
<evidence type="ECO:0000313" key="2">
    <source>
        <dbReference type="Proteomes" id="UP000539538"/>
    </source>
</evidence>
<organism evidence="1 2">
    <name type="scientific">Aminobacter niigataensis</name>
    <dbReference type="NCBI Taxonomy" id="83265"/>
    <lineage>
        <taxon>Bacteria</taxon>
        <taxon>Pseudomonadati</taxon>
        <taxon>Pseudomonadota</taxon>
        <taxon>Alphaproteobacteria</taxon>
        <taxon>Hyphomicrobiales</taxon>
        <taxon>Phyllobacteriaceae</taxon>
        <taxon>Aminobacter</taxon>
    </lineage>
</organism>
<protein>
    <submittedName>
        <fullName evidence="1">Uncharacterized protein</fullName>
    </submittedName>
</protein>
<keyword evidence="2" id="KW-1185">Reference proteome</keyword>
<sequence>MPSDLSYEAATIADASIVVKARLIEAADTMAHMDVGRLKPSAIRSFWPQAPGETVGGHDVGYGINGDRVRYRPSAAAISRAEEVSYGWMLDFVEDDERRVILGKWAMCLAAPQLAGSFREFCKKTGRVRRTAERRIDQQTQAIAAAILRKARSLQAPNWSRVSPLLPNQGRSFDKLAMVTNWMAPGAKPTHRTDLLEPLPDIPGRI</sequence>
<reference evidence="1 2" key="1">
    <citation type="submission" date="2020-08" db="EMBL/GenBank/DDBJ databases">
        <title>Genomic Encyclopedia of Type Strains, Phase IV (KMG-IV): sequencing the most valuable type-strain genomes for metagenomic binning, comparative biology and taxonomic classification.</title>
        <authorList>
            <person name="Goeker M."/>
        </authorList>
    </citation>
    <scope>NUCLEOTIDE SEQUENCE [LARGE SCALE GENOMIC DNA]</scope>
    <source>
        <strain evidence="1 2">DSM 7050</strain>
    </source>
</reference>
<dbReference type="EMBL" id="JACHOT010000011">
    <property type="protein sequence ID" value="MBB4653272.1"/>
    <property type="molecule type" value="Genomic_DNA"/>
</dbReference>
<gene>
    <name evidence="1" type="ORF">GGQ99_005057</name>
</gene>
<proteinExistence type="predicted"/>
<comment type="caution">
    <text evidence="1">The sequence shown here is derived from an EMBL/GenBank/DDBJ whole genome shotgun (WGS) entry which is preliminary data.</text>
</comment>
<evidence type="ECO:0000313" key="1">
    <source>
        <dbReference type="EMBL" id="MBB4653272.1"/>
    </source>
</evidence>